<evidence type="ECO:0000313" key="1">
    <source>
        <dbReference type="EMBL" id="GAA3908158.1"/>
    </source>
</evidence>
<protein>
    <recommendedName>
        <fullName evidence="3">MOSC domain-containing protein</fullName>
    </recommendedName>
</protein>
<evidence type="ECO:0000313" key="2">
    <source>
        <dbReference type="Proteomes" id="UP001501563"/>
    </source>
</evidence>
<sequence length="184" mass="19727">MSWPSNPPSEVEVVQLLVSPVHRYSGRPAQGPSADPDGGLVSQVEVRRHLGIVGDRYFAQPAHRDASVTIMAVESLPLGINPSVDLRQTRRNILLRGVDIDSYIGWVIELDSGNGPVALGVNRAARPCAWMDAVIGPGAQRALRGKGGARCTPLSNGVIQVGKARFRVVEQLISGNAASRRRHS</sequence>
<dbReference type="EMBL" id="BAAAZA010000073">
    <property type="protein sequence ID" value="GAA3908158.1"/>
    <property type="molecule type" value="Genomic_DNA"/>
</dbReference>
<gene>
    <name evidence="1" type="ORF">GCM10022207_92160</name>
</gene>
<organism evidence="1 2">
    <name type="scientific">Streptomyces lannensis</name>
    <dbReference type="NCBI Taxonomy" id="766498"/>
    <lineage>
        <taxon>Bacteria</taxon>
        <taxon>Bacillati</taxon>
        <taxon>Actinomycetota</taxon>
        <taxon>Actinomycetes</taxon>
        <taxon>Kitasatosporales</taxon>
        <taxon>Streptomycetaceae</taxon>
        <taxon>Streptomyces</taxon>
    </lineage>
</organism>
<comment type="caution">
    <text evidence="1">The sequence shown here is derived from an EMBL/GenBank/DDBJ whole genome shotgun (WGS) entry which is preliminary data.</text>
</comment>
<reference evidence="2" key="1">
    <citation type="journal article" date="2019" name="Int. J. Syst. Evol. Microbiol.">
        <title>The Global Catalogue of Microorganisms (GCM) 10K type strain sequencing project: providing services to taxonomists for standard genome sequencing and annotation.</title>
        <authorList>
            <consortium name="The Broad Institute Genomics Platform"/>
            <consortium name="The Broad Institute Genome Sequencing Center for Infectious Disease"/>
            <person name="Wu L."/>
            <person name="Ma J."/>
        </authorList>
    </citation>
    <scope>NUCLEOTIDE SEQUENCE [LARGE SCALE GENOMIC DNA]</scope>
    <source>
        <strain evidence="2">JCM 16578</strain>
    </source>
</reference>
<dbReference type="SUPFAM" id="SSF50800">
    <property type="entry name" value="PK beta-barrel domain-like"/>
    <property type="match status" value="1"/>
</dbReference>
<keyword evidence="2" id="KW-1185">Reference proteome</keyword>
<accession>A0ABP7LXA3</accession>
<dbReference type="Gene3D" id="2.40.33.20">
    <property type="entry name" value="PK beta-barrel domain-like"/>
    <property type="match status" value="1"/>
</dbReference>
<evidence type="ECO:0008006" key="3">
    <source>
        <dbReference type="Google" id="ProtNLM"/>
    </source>
</evidence>
<proteinExistence type="predicted"/>
<dbReference type="Proteomes" id="UP001501563">
    <property type="component" value="Unassembled WGS sequence"/>
</dbReference>
<name>A0ABP7LXA3_9ACTN</name>
<dbReference type="InterPro" id="IPR011037">
    <property type="entry name" value="Pyrv_Knase-like_insert_dom_sf"/>
</dbReference>